<keyword evidence="2 4" id="KW-0547">Nucleotide-binding</keyword>
<dbReference type="SUPFAM" id="SSF52540">
    <property type="entry name" value="P-loop containing nucleoside triphosphate hydrolases"/>
    <property type="match status" value="2"/>
</dbReference>
<keyword evidence="1" id="KW-0677">Repeat</keyword>
<dbReference type="PANTHER" id="PTHR22683:SF1">
    <property type="entry name" value="TYPE VII SECRETION SYSTEM PROTEIN ESSC"/>
    <property type="match status" value="1"/>
</dbReference>
<evidence type="ECO:0000256" key="4">
    <source>
        <dbReference type="PROSITE-ProRule" id="PRU00289"/>
    </source>
</evidence>
<sequence>MSHPAPHPSPAPRPPQPAPMATPPAALSVRDRVMMQLIEGKWDGPRAYKMWLPPLVAPMALDRLLSQDRAVNHSAHMRIPMGIIDNPRKHSQTVWSITLDGTTSNAAIGGATLLGKSTFVQTMILSGACTHSPRDLQFYCLDYSSNQLVQLEDLPHVGGVATELEEAKVRRTIAELINLLDRRRAYFTQHRIAGMAHYRQMRNDPNHPVSQDPFGDAVLIIDGWSTFYGTDPDKEKLVEQIITLATNGPGFGIHVVITTNRWSDLRSRIRDLLGLKVEFHPASPDDTVLNDNRKALKSIPKRAGRCMSAEYLHIMIAAPRLDGADTMAGIADTYAQTRELIAHQWQGHQPAPPVRTLPDRVPVADLLRMKPLATPQDSYKDRWTIPVGLLEQTMQPAIADLANYPHLLVFGDSRSGKTSALRAAVRGILQRNSEKQVAFIVVDYRGKLLGLIPDSYMVPNMYLRNPNDVERSKMRSGPTDPNDPMSVDPSSLLAGLLNTRRPPASLTAEQLKERSWWEGYDVVLVIDDFHQMTQAHSHTNSAMSELLPYISSATDVGFHLVASCHMKFANSLMTRGLISSAYGMGASTILLSGDKADFPSGREFSVIKRPKGQGLYRTADGLELIQAGFDPPAE</sequence>
<evidence type="ECO:0000256" key="1">
    <source>
        <dbReference type="ARBA" id="ARBA00022737"/>
    </source>
</evidence>
<feature type="binding site" evidence="4">
    <location>
        <begin position="411"/>
        <end position="418"/>
    </location>
    <ligand>
        <name>ATP</name>
        <dbReference type="ChEBI" id="CHEBI:30616"/>
    </ligand>
</feature>
<feature type="domain" description="FtsK" evidence="6">
    <location>
        <begin position="394"/>
        <end position="597"/>
    </location>
</feature>
<dbReference type="AlphaFoldDB" id="A0A378WCQ1"/>
<dbReference type="NCBIfam" id="TIGR03925">
    <property type="entry name" value="T7SS_EccC_b"/>
    <property type="match status" value="1"/>
</dbReference>
<evidence type="ECO:0000259" key="6">
    <source>
        <dbReference type="PROSITE" id="PS50901"/>
    </source>
</evidence>
<dbReference type="Proteomes" id="UP000255389">
    <property type="component" value="Unassembled WGS sequence"/>
</dbReference>
<keyword evidence="3 4" id="KW-0067">ATP-binding</keyword>
<dbReference type="Pfam" id="PF01580">
    <property type="entry name" value="FtsK_SpoIIIE"/>
    <property type="match status" value="2"/>
</dbReference>
<feature type="binding site" evidence="4">
    <location>
        <begin position="110"/>
        <end position="117"/>
    </location>
    <ligand>
        <name>ATP</name>
        <dbReference type="ChEBI" id="CHEBI:30616"/>
    </ligand>
</feature>
<feature type="domain" description="FtsK" evidence="6">
    <location>
        <begin position="91"/>
        <end position="288"/>
    </location>
</feature>
<dbReference type="InterPro" id="IPR023837">
    <property type="entry name" value="EccCb-like_Actinobacteria"/>
</dbReference>
<evidence type="ECO:0000256" key="5">
    <source>
        <dbReference type="SAM" id="MobiDB-lite"/>
    </source>
</evidence>
<dbReference type="EMBL" id="UGQY01000006">
    <property type="protein sequence ID" value="SUA31398.1"/>
    <property type="molecule type" value="Genomic_DNA"/>
</dbReference>
<protein>
    <submittedName>
        <fullName evidence="7">Type VII secretion protein EccCb</fullName>
    </submittedName>
</protein>
<evidence type="ECO:0000313" key="8">
    <source>
        <dbReference type="Proteomes" id="UP000255389"/>
    </source>
</evidence>
<evidence type="ECO:0000256" key="3">
    <source>
        <dbReference type="ARBA" id="ARBA00022840"/>
    </source>
</evidence>
<dbReference type="PROSITE" id="PS50901">
    <property type="entry name" value="FTSK"/>
    <property type="match status" value="2"/>
</dbReference>
<gene>
    <name evidence="7" type="primary">eccCb1_2</name>
    <name evidence="7" type="ORF">NCTC1542_06752</name>
</gene>
<dbReference type="InterPro" id="IPR027417">
    <property type="entry name" value="P-loop_NTPase"/>
</dbReference>
<evidence type="ECO:0000313" key="7">
    <source>
        <dbReference type="EMBL" id="SUA31398.1"/>
    </source>
</evidence>
<dbReference type="InterPro" id="IPR002543">
    <property type="entry name" value="FtsK_dom"/>
</dbReference>
<feature type="compositionally biased region" description="Pro residues" evidence="5">
    <location>
        <begin position="1"/>
        <end position="22"/>
    </location>
</feature>
<dbReference type="InterPro" id="IPR050206">
    <property type="entry name" value="FtsK/SpoIIIE/SftA"/>
</dbReference>
<dbReference type="PANTHER" id="PTHR22683">
    <property type="entry name" value="SPORULATION PROTEIN RELATED"/>
    <property type="match status" value="1"/>
</dbReference>
<accession>A0A378WCQ1</accession>
<feature type="region of interest" description="Disordered" evidence="5">
    <location>
        <begin position="1"/>
        <end position="23"/>
    </location>
</feature>
<dbReference type="Gene3D" id="3.40.50.300">
    <property type="entry name" value="P-loop containing nucleotide triphosphate hydrolases"/>
    <property type="match status" value="2"/>
</dbReference>
<proteinExistence type="predicted"/>
<evidence type="ECO:0000256" key="2">
    <source>
        <dbReference type="ARBA" id="ARBA00022741"/>
    </source>
</evidence>
<organism evidence="7 8">
    <name type="scientific">Mycolicibacterium fortuitum</name>
    <name type="common">Mycobacterium fortuitum</name>
    <dbReference type="NCBI Taxonomy" id="1766"/>
    <lineage>
        <taxon>Bacteria</taxon>
        <taxon>Bacillati</taxon>
        <taxon>Actinomycetota</taxon>
        <taxon>Actinomycetes</taxon>
        <taxon>Mycobacteriales</taxon>
        <taxon>Mycobacteriaceae</taxon>
        <taxon>Mycolicibacterium</taxon>
    </lineage>
</organism>
<dbReference type="GO" id="GO:0003677">
    <property type="term" value="F:DNA binding"/>
    <property type="evidence" value="ECO:0007669"/>
    <property type="project" value="InterPro"/>
</dbReference>
<dbReference type="GO" id="GO:0005524">
    <property type="term" value="F:ATP binding"/>
    <property type="evidence" value="ECO:0007669"/>
    <property type="project" value="UniProtKB-UniRule"/>
</dbReference>
<name>A0A378WCQ1_MYCFO</name>
<reference evidence="7 8" key="1">
    <citation type="submission" date="2018-06" db="EMBL/GenBank/DDBJ databases">
        <authorList>
            <consortium name="Pathogen Informatics"/>
            <person name="Doyle S."/>
        </authorList>
    </citation>
    <scope>NUCLEOTIDE SEQUENCE [LARGE SCALE GENOMIC DNA]</scope>
    <source>
        <strain evidence="7 8">NCTC1542</strain>
    </source>
</reference>